<feature type="compositionally biased region" description="Basic residues" evidence="1">
    <location>
        <begin position="405"/>
        <end position="417"/>
    </location>
</feature>
<dbReference type="EMBL" id="GGMR01001158">
    <property type="protein sequence ID" value="MBY13777.1"/>
    <property type="molecule type" value="Transcribed_RNA"/>
</dbReference>
<accession>A0A2S2N9D4</accession>
<reference evidence="2" key="1">
    <citation type="submission" date="2018-04" db="EMBL/GenBank/DDBJ databases">
        <title>Transcriptome of Schizaphis graminum biotype I.</title>
        <authorList>
            <person name="Scully E.D."/>
            <person name="Geib S.M."/>
            <person name="Palmer N.A."/>
            <person name="Koch K."/>
            <person name="Bradshaw J."/>
            <person name="Heng-Moss T."/>
            <person name="Sarath G."/>
        </authorList>
    </citation>
    <scope>NUCLEOTIDE SEQUENCE</scope>
</reference>
<feature type="compositionally biased region" description="Low complexity" evidence="1">
    <location>
        <begin position="248"/>
        <end position="257"/>
    </location>
</feature>
<evidence type="ECO:0000256" key="1">
    <source>
        <dbReference type="SAM" id="MobiDB-lite"/>
    </source>
</evidence>
<gene>
    <name evidence="2" type="ORF">g.137492</name>
</gene>
<feature type="region of interest" description="Disordered" evidence="1">
    <location>
        <begin position="248"/>
        <end position="277"/>
    </location>
</feature>
<feature type="compositionally biased region" description="Polar residues" evidence="1">
    <location>
        <begin position="182"/>
        <end position="200"/>
    </location>
</feature>
<protein>
    <recommendedName>
        <fullName evidence="3">Eukaryotic translation initiation factor 4 gamma 3</fullName>
    </recommendedName>
</protein>
<proteinExistence type="predicted"/>
<feature type="region of interest" description="Disordered" evidence="1">
    <location>
        <begin position="403"/>
        <end position="436"/>
    </location>
</feature>
<organism evidence="2">
    <name type="scientific">Schizaphis graminum</name>
    <name type="common">Green bug aphid</name>
    <dbReference type="NCBI Taxonomy" id="13262"/>
    <lineage>
        <taxon>Eukaryota</taxon>
        <taxon>Metazoa</taxon>
        <taxon>Ecdysozoa</taxon>
        <taxon>Arthropoda</taxon>
        <taxon>Hexapoda</taxon>
        <taxon>Insecta</taxon>
        <taxon>Pterygota</taxon>
        <taxon>Neoptera</taxon>
        <taxon>Paraneoptera</taxon>
        <taxon>Hemiptera</taxon>
        <taxon>Sternorrhyncha</taxon>
        <taxon>Aphidomorpha</taxon>
        <taxon>Aphidoidea</taxon>
        <taxon>Aphididae</taxon>
        <taxon>Aphidini</taxon>
        <taxon>Schizaphis</taxon>
    </lineage>
</organism>
<name>A0A2S2N9D4_SCHGA</name>
<evidence type="ECO:0008006" key="3">
    <source>
        <dbReference type="Google" id="ProtNLM"/>
    </source>
</evidence>
<feature type="region of interest" description="Disordered" evidence="1">
    <location>
        <begin position="182"/>
        <end position="208"/>
    </location>
</feature>
<dbReference type="AlphaFoldDB" id="A0A2S2N9D4"/>
<evidence type="ECO:0000313" key="2">
    <source>
        <dbReference type="EMBL" id="MBY13777.1"/>
    </source>
</evidence>
<sequence>MNDPNHQFPQAVQVQNPGYIISGPRNSRHYVNPSTHNVSDMKNNHMTNMTHGQIQMVPTHIPQRQPALSHHIRPNAPRNLPRGPFQYQVYLPGNVAYQGSGNHPAAAYYPFTPQQTSQTAVLMPYVNYSTNQQGMFFTPPSRPIQMTNLPQGPQNPPVANMSNAQNSHGQSLIVQSQPMDMTPNTQSMQQVPQQPSTTPMQIPEASRPVRKKTIIKIIDPNTGREIDLNNSLQGPPTADELEKMKVQSQFQSQVQSAVKKDDIKSPDNLNNEGEDKVRNEFQSQVKKLASESTLGSSNAIEVDAQVSEEITSEVEEISVVSTNIEEVPVVKTDPTSIDVGLAINTEDTALETLDVKESELESPINTVPISTTSPDVQIQNSDVINTSEDPIISKKNIDEESIKSVKPKKSKIKKKNNQQKNLVKSDVNDGINVDNSIEPSTIEPVIESKTDIVKQQENKENENNNHNSKNEEEESIISKPEEILQQPEEIQNNGLKHEPVENAPPKLPSYLEKLPYAEGMTTFLNFVIFT</sequence>
<feature type="region of interest" description="Disordered" evidence="1">
    <location>
        <begin position="457"/>
        <end position="504"/>
    </location>
</feature>